<proteinExistence type="predicted"/>
<feature type="compositionally biased region" description="Basic and acidic residues" evidence="1">
    <location>
        <begin position="99"/>
        <end position="121"/>
    </location>
</feature>
<dbReference type="AlphaFoldDB" id="A0A2I0IFH7"/>
<gene>
    <name evidence="2" type="ORF">CRG98_036865</name>
</gene>
<feature type="region of interest" description="Disordered" evidence="1">
    <location>
        <begin position="1"/>
        <end position="121"/>
    </location>
</feature>
<protein>
    <submittedName>
        <fullName evidence="2">Uncharacterized protein</fullName>
    </submittedName>
</protein>
<name>A0A2I0IFH7_PUNGR</name>
<reference evidence="2 3" key="1">
    <citation type="submission" date="2017-11" db="EMBL/GenBank/DDBJ databases">
        <title>De-novo sequencing of pomegranate (Punica granatum L.) genome.</title>
        <authorList>
            <person name="Akparov Z."/>
            <person name="Amiraslanov A."/>
            <person name="Hajiyeva S."/>
            <person name="Abbasov M."/>
            <person name="Kaur K."/>
            <person name="Hamwieh A."/>
            <person name="Solovyev V."/>
            <person name="Salamov A."/>
            <person name="Braich B."/>
            <person name="Kosarev P."/>
            <person name="Mahmoud A."/>
            <person name="Hajiyev E."/>
            <person name="Babayeva S."/>
            <person name="Izzatullayeva V."/>
            <person name="Mammadov A."/>
            <person name="Mammadov A."/>
            <person name="Sharifova S."/>
            <person name="Ojaghi J."/>
            <person name="Eynullazada K."/>
            <person name="Bayramov B."/>
            <person name="Abdulazimova A."/>
            <person name="Shahmuradov I."/>
        </authorList>
    </citation>
    <scope>NUCLEOTIDE SEQUENCE [LARGE SCALE GENOMIC DNA]</scope>
    <source>
        <strain evidence="3">cv. AG2017</strain>
        <tissue evidence="2">Leaf</tissue>
    </source>
</reference>
<evidence type="ECO:0000256" key="1">
    <source>
        <dbReference type="SAM" id="MobiDB-lite"/>
    </source>
</evidence>
<evidence type="ECO:0000313" key="2">
    <source>
        <dbReference type="EMBL" id="PKI42737.1"/>
    </source>
</evidence>
<comment type="caution">
    <text evidence="2">The sequence shown here is derived from an EMBL/GenBank/DDBJ whole genome shotgun (WGS) entry which is preliminary data.</text>
</comment>
<organism evidence="2 3">
    <name type="scientific">Punica granatum</name>
    <name type="common">Pomegranate</name>
    <dbReference type="NCBI Taxonomy" id="22663"/>
    <lineage>
        <taxon>Eukaryota</taxon>
        <taxon>Viridiplantae</taxon>
        <taxon>Streptophyta</taxon>
        <taxon>Embryophyta</taxon>
        <taxon>Tracheophyta</taxon>
        <taxon>Spermatophyta</taxon>
        <taxon>Magnoliopsida</taxon>
        <taxon>eudicotyledons</taxon>
        <taxon>Gunneridae</taxon>
        <taxon>Pentapetalae</taxon>
        <taxon>rosids</taxon>
        <taxon>malvids</taxon>
        <taxon>Myrtales</taxon>
        <taxon>Lythraceae</taxon>
        <taxon>Punica</taxon>
    </lineage>
</organism>
<evidence type="ECO:0000313" key="3">
    <source>
        <dbReference type="Proteomes" id="UP000233551"/>
    </source>
</evidence>
<sequence length="121" mass="13013">MSLGLGLGRAETHLSKPINIPKPKPIYRPQVSSGSVSDLSRWAPSPAQTPLLLKDGDGEALSAVQPPKTDRFGPPHLRPGFAGKEEKPGSDVQKAAGSRARDQRSAAEIRGIREDQKGRWV</sequence>
<accession>A0A2I0IFH7</accession>
<dbReference type="Proteomes" id="UP000233551">
    <property type="component" value="Unassembled WGS sequence"/>
</dbReference>
<dbReference type="EMBL" id="PGOL01003135">
    <property type="protein sequence ID" value="PKI42737.1"/>
    <property type="molecule type" value="Genomic_DNA"/>
</dbReference>
<keyword evidence="3" id="KW-1185">Reference proteome</keyword>